<keyword evidence="5" id="KW-1185">Reference proteome</keyword>
<gene>
    <name evidence="4" type="ORF">BOKJ2_LOCUS10109</name>
</gene>
<dbReference type="Pfam" id="PF01549">
    <property type="entry name" value="ShK"/>
    <property type="match status" value="1"/>
</dbReference>
<comment type="caution">
    <text evidence="4">The sequence shown here is derived from an EMBL/GenBank/DDBJ whole genome shotgun (WGS) entry which is preliminary data.</text>
</comment>
<feature type="domain" description="ShKT" evidence="3">
    <location>
        <begin position="62"/>
        <end position="96"/>
    </location>
</feature>
<feature type="disulfide bond" evidence="1">
    <location>
        <begin position="62"/>
        <end position="96"/>
    </location>
</feature>
<keyword evidence="1" id="KW-1015">Disulfide bond</keyword>
<accession>A0A811L6K1</accession>
<evidence type="ECO:0000256" key="2">
    <source>
        <dbReference type="SAM" id="SignalP"/>
    </source>
</evidence>
<dbReference type="Gene3D" id="1.10.10.1870">
    <property type="entry name" value="ShTK domain-like"/>
    <property type="match status" value="1"/>
</dbReference>
<reference evidence="4" key="1">
    <citation type="submission" date="2020-09" db="EMBL/GenBank/DDBJ databases">
        <authorList>
            <person name="Kikuchi T."/>
        </authorList>
    </citation>
    <scope>NUCLEOTIDE SEQUENCE</scope>
    <source>
        <strain evidence="4">SH1</strain>
    </source>
</reference>
<proteinExistence type="predicted"/>
<evidence type="ECO:0000259" key="3">
    <source>
        <dbReference type="PROSITE" id="PS51670"/>
    </source>
</evidence>
<comment type="caution">
    <text evidence="1">Lacks conserved residue(s) required for the propagation of feature annotation.</text>
</comment>
<evidence type="ECO:0000313" key="5">
    <source>
        <dbReference type="Proteomes" id="UP000614601"/>
    </source>
</evidence>
<dbReference type="EMBL" id="CAJFCW020000005">
    <property type="protein sequence ID" value="CAG9117569.1"/>
    <property type="molecule type" value="Genomic_DNA"/>
</dbReference>
<evidence type="ECO:0000256" key="1">
    <source>
        <dbReference type="PROSITE-ProRule" id="PRU01005"/>
    </source>
</evidence>
<protein>
    <recommendedName>
        <fullName evidence="3">ShKT domain-containing protein</fullName>
    </recommendedName>
</protein>
<keyword evidence="2" id="KW-0732">Signal</keyword>
<dbReference type="PROSITE" id="PS51670">
    <property type="entry name" value="SHKT"/>
    <property type="match status" value="1"/>
</dbReference>
<name>A0A811L6K1_9BILA</name>
<dbReference type="InterPro" id="IPR003582">
    <property type="entry name" value="ShKT_dom"/>
</dbReference>
<organism evidence="4 5">
    <name type="scientific">Bursaphelenchus okinawaensis</name>
    <dbReference type="NCBI Taxonomy" id="465554"/>
    <lineage>
        <taxon>Eukaryota</taxon>
        <taxon>Metazoa</taxon>
        <taxon>Ecdysozoa</taxon>
        <taxon>Nematoda</taxon>
        <taxon>Chromadorea</taxon>
        <taxon>Rhabditida</taxon>
        <taxon>Tylenchina</taxon>
        <taxon>Tylenchomorpha</taxon>
        <taxon>Aphelenchoidea</taxon>
        <taxon>Aphelenchoididae</taxon>
        <taxon>Bursaphelenchus</taxon>
    </lineage>
</organism>
<dbReference type="OrthoDB" id="5830441at2759"/>
<dbReference type="EMBL" id="CAJFDH010000005">
    <property type="protein sequence ID" value="CAD5223339.1"/>
    <property type="molecule type" value="Genomic_DNA"/>
</dbReference>
<evidence type="ECO:0000313" key="4">
    <source>
        <dbReference type="EMBL" id="CAD5223339.1"/>
    </source>
</evidence>
<feature type="chain" id="PRO_5035681897" description="ShKT domain-containing protein" evidence="2">
    <location>
        <begin position="23"/>
        <end position="96"/>
    </location>
</feature>
<feature type="signal peptide" evidence="2">
    <location>
        <begin position="1"/>
        <end position="22"/>
    </location>
</feature>
<sequence length="96" mass="10229">MCLYNFLVTFFVITSLINQVDGQCANALGPCIGGECPDQEDAGGQYVCISDTCCPPSTPSTCNDNALNCQQFLAYCNSPCYGMCMQQHCPSSCGVC</sequence>
<dbReference type="Proteomes" id="UP000783686">
    <property type="component" value="Unassembled WGS sequence"/>
</dbReference>
<dbReference type="Proteomes" id="UP000614601">
    <property type="component" value="Unassembled WGS sequence"/>
</dbReference>
<dbReference type="AlphaFoldDB" id="A0A811L6K1"/>